<dbReference type="SUPFAM" id="SSF56801">
    <property type="entry name" value="Acetyl-CoA synthetase-like"/>
    <property type="match status" value="1"/>
</dbReference>
<dbReference type="PANTHER" id="PTHR24095">
    <property type="entry name" value="ACETYL-COENZYME A SYNTHETASE"/>
    <property type="match status" value="1"/>
</dbReference>
<name>A0ABR1G076_AURAN</name>
<dbReference type="InterPro" id="IPR000873">
    <property type="entry name" value="AMP-dep_synth/lig_dom"/>
</dbReference>
<dbReference type="InterPro" id="IPR045851">
    <property type="entry name" value="AMP-bd_C_sf"/>
</dbReference>
<dbReference type="PANTHER" id="PTHR24095:SF14">
    <property type="entry name" value="ACETYL-COENZYME A SYNTHETASE 1"/>
    <property type="match status" value="1"/>
</dbReference>
<dbReference type="InterPro" id="IPR032387">
    <property type="entry name" value="ACAS_N"/>
</dbReference>
<evidence type="ECO:0000259" key="6">
    <source>
        <dbReference type="Pfam" id="PF00501"/>
    </source>
</evidence>
<comment type="caution">
    <text evidence="9">The sequence shown here is derived from an EMBL/GenBank/DDBJ whole genome shotgun (WGS) entry which is preliminary data.</text>
</comment>
<dbReference type="Proteomes" id="UP001363151">
    <property type="component" value="Unassembled WGS sequence"/>
</dbReference>
<sequence>MVKHEIKCFAAALLGSAQAFHVPRAAHTAPLVRPVEATAIADYLPDVPAEFMAQASITADEVAARYEKSVSDPGAFWAEEASRYHWETPFDASNVFSANFKRSEGEIYAKWFEGGTTNLCYNALDRQVAAGLGDKVCFIAERNDEGEAAPQPATYTYGEALDRAAKGPSSPRTACARGKKVVDLWSIVVDALAIAEADGQDVAGGSIVLRRLDDDAYPAPALAANQAWWHDALAAADPEQGGVIFEGVPSWPDAGRLWRVVDDHKVTHVYTAPTAIRALMRSGDDPVKATSRKSLKVLGSVGEPINPEAWKWYREVVGEDRVDDVVVASGHNIGTAEVESALVAHPAVAEAAIVGIPNDLKGNSLYAFLKLRAKSDVAAFAAPDAIHWAPGLPKTRSGKIMRRILRKIAAGGVEVDREGLGDTSTLADPSIVDDLINSHATAAA</sequence>
<dbReference type="Gene3D" id="3.40.50.12780">
    <property type="entry name" value="N-terminal domain of ligase-like"/>
    <property type="match status" value="2"/>
</dbReference>
<evidence type="ECO:0000259" key="8">
    <source>
        <dbReference type="Pfam" id="PF16177"/>
    </source>
</evidence>
<evidence type="ECO:0000313" key="10">
    <source>
        <dbReference type="Proteomes" id="UP001363151"/>
    </source>
</evidence>
<keyword evidence="10" id="KW-1185">Reference proteome</keyword>
<comment type="similarity">
    <text evidence="1">Belongs to the ATP-dependent AMP-binding enzyme family.</text>
</comment>
<feature type="domain" description="AMP-dependent synthetase/ligase" evidence="6">
    <location>
        <begin position="243"/>
        <end position="319"/>
    </location>
</feature>
<dbReference type="Pfam" id="PF00501">
    <property type="entry name" value="AMP-binding"/>
    <property type="match status" value="1"/>
</dbReference>
<organism evidence="9 10">
    <name type="scientific">Aureococcus anophagefferens</name>
    <name type="common">Harmful bloom alga</name>
    <dbReference type="NCBI Taxonomy" id="44056"/>
    <lineage>
        <taxon>Eukaryota</taxon>
        <taxon>Sar</taxon>
        <taxon>Stramenopiles</taxon>
        <taxon>Ochrophyta</taxon>
        <taxon>Pelagophyceae</taxon>
        <taxon>Pelagomonadales</taxon>
        <taxon>Pelagomonadaceae</taxon>
        <taxon>Aureococcus</taxon>
    </lineage>
</organism>
<protein>
    <recommendedName>
        <fullName evidence="2">acetate--CoA ligase</fullName>
        <ecNumber evidence="2">6.2.1.1</ecNumber>
    </recommendedName>
</protein>
<gene>
    <name evidence="9" type="primary">ACSS2</name>
    <name evidence="9" type="ORF">SO694_00019351</name>
</gene>
<keyword evidence="4" id="KW-0547">Nucleotide-binding</keyword>
<dbReference type="Pfam" id="PF13193">
    <property type="entry name" value="AMP-binding_C"/>
    <property type="match status" value="1"/>
</dbReference>
<dbReference type="Pfam" id="PF16177">
    <property type="entry name" value="ACAS_N"/>
    <property type="match status" value="1"/>
</dbReference>
<keyword evidence="5" id="KW-0067">ATP-binding</keyword>
<evidence type="ECO:0000259" key="7">
    <source>
        <dbReference type="Pfam" id="PF13193"/>
    </source>
</evidence>
<feature type="domain" description="AMP-binding enzyme C-terminal" evidence="7">
    <location>
        <begin position="337"/>
        <end position="399"/>
    </location>
</feature>
<keyword evidence="3" id="KW-0436">Ligase</keyword>
<proteinExistence type="inferred from homology"/>
<dbReference type="Gene3D" id="3.30.300.30">
    <property type="match status" value="1"/>
</dbReference>
<dbReference type="InterPro" id="IPR025110">
    <property type="entry name" value="AMP-bd_C"/>
</dbReference>
<evidence type="ECO:0000256" key="4">
    <source>
        <dbReference type="ARBA" id="ARBA00022741"/>
    </source>
</evidence>
<evidence type="ECO:0000256" key="3">
    <source>
        <dbReference type="ARBA" id="ARBA00022598"/>
    </source>
</evidence>
<evidence type="ECO:0000313" key="9">
    <source>
        <dbReference type="EMBL" id="KAK7241881.1"/>
    </source>
</evidence>
<evidence type="ECO:0000256" key="5">
    <source>
        <dbReference type="ARBA" id="ARBA00022840"/>
    </source>
</evidence>
<accession>A0ABR1G076</accession>
<evidence type="ECO:0000256" key="1">
    <source>
        <dbReference type="ARBA" id="ARBA00006432"/>
    </source>
</evidence>
<dbReference type="InterPro" id="IPR042099">
    <property type="entry name" value="ANL_N_sf"/>
</dbReference>
<dbReference type="EMBL" id="JBBJCI010000152">
    <property type="protein sequence ID" value="KAK7241881.1"/>
    <property type="molecule type" value="Genomic_DNA"/>
</dbReference>
<feature type="domain" description="Acetyl-coenzyme A synthetase N-terminal" evidence="8">
    <location>
        <begin position="64"/>
        <end position="123"/>
    </location>
</feature>
<reference evidence="9 10" key="1">
    <citation type="submission" date="2024-03" db="EMBL/GenBank/DDBJ databases">
        <title>Aureococcus anophagefferens CCMP1851 and Kratosvirus quantuckense: Draft genome of a second virus-susceptible host strain in the model system.</title>
        <authorList>
            <person name="Chase E."/>
            <person name="Truchon A.R."/>
            <person name="Schepens W."/>
            <person name="Wilhelm S.W."/>
        </authorList>
    </citation>
    <scope>NUCLEOTIDE SEQUENCE [LARGE SCALE GENOMIC DNA]</scope>
    <source>
        <strain evidence="9 10">CCMP1851</strain>
    </source>
</reference>
<dbReference type="EC" id="6.2.1.1" evidence="2"/>
<evidence type="ECO:0000256" key="2">
    <source>
        <dbReference type="ARBA" id="ARBA00013275"/>
    </source>
</evidence>